<dbReference type="Proteomes" id="UP000015241">
    <property type="component" value="Unassembled WGS sequence"/>
</dbReference>
<dbReference type="EMBL" id="KE504174">
    <property type="protein sequence ID" value="EPS97599.1"/>
    <property type="molecule type" value="Genomic_DNA"/>
</dbReference>
<feature type="region of interest" description="Disordered" evidence="1">
    <location>
        <begin position="778"/>
        <end position="822"/>
    </location>
</feature>
<dbReference type="InParanoid" id="S8FGS4"/>
<keyword evidence="3" id="KW-1185">Reference proteome</keyword>
<feature type="compositionally biased region" description="Polar residues" evidence="1">
    <location>
        <begin position="1"/>
        <end position="10"/>
    </location>
</feature>
<dbReference type="AlphaFoldDB" id="S8FGS4"/>
<evidence type="ECO:0000256" key="1">
    <source>
        <dbReference type="SAM" id="MobiDB-lite"/>
    </source>
</evidence>
<feature type="compositionally biased region" description="Gly residues" evidence="1">
    <location>
        <begin position="805"/>
        <end position="822"/>
    </location>
</feature>
<feature type="compositionally biased region" description="Pro residues" evidence="1">
    <location>
        <begin position="379"/>
        <end position="393"/>
    </location>
</feature>
<dbReference type="STRING" id="743788.S8FGS4"/>
<feature type="region of interest" description="Disordered" evidence="1">
    <location>
        <begin position="57"/>
        <end position="245"/>
    </location>
</feature>
<feature type="region of interest" description="Disordered" evidence="1">
    <location>
        <begin position="369"/>
        <end position="436"/>
    </location>
</feature>
<name>S8FGS4_FOMSC</name>
<feature type="compositionally biased region" description="Polar residues" evidence="1">
    <location>
        <begin position="257"/>
        <end position="267"/>
    </location>
</feature>
<organism evidence="2 3">
    <name type="scientific">Fomitopsis schrenkii</name>
    <name type="common">Brown rot fungus</name>
    <dbReference type="NCBI Taxonomy" id="2126942"/>
    <lineage>
        <taxon>Eukaryota</taxon>
        <taxon>Fungi</taxon>
        <taxon>Dikarya</taxon>
        <taxon>Basidiomycota</taxon>
        <taxon>Agaricomycotina</taxon>
        <taxon>Agaricomycetes</taxon>
        <taxon>Polyporales</taxon>
        <taxon>Fomitopsis</taxon>
    </lineage>
</organism>
<gene>
    <name evidence="2" type="ORF">FOMPIDRAFT_1018175</name>
</gene>
<proteinExistence type="predicted"/>
<feature type="region of interest" description="Disordered" evidence="1">
    <location>
        <begin position="257"/>
        <end position="285"/>
    </location>
</feature>
<dbReference type="HOGENOM" id="CLU_321840_0_0_1"/>
<accession>S8FGS4</accession>
<protein>
    <submittedName>
        <fullName evidence="2">Uncharacterized protein</fullName>
    </submittedName>
</protein>
<feature type="compositionally biased region" description="Basic and acidic residues" evidence="1">
    <location>
        <begin position="211"/>
        <end position="223"/>
    </location>
</feature>
<feature type="compositionally biased region" description="Low complexity" evidence="1">
    <location>
        <begin position="468"/>
        <end position="478"/>
    </location>
</feature>
<evidence type="ECO:0000313" key="2">
    <source>
        <dbReference type="EMBL" id="EPS97599.1"/>
    </source>
</evidence>
<sequence>MSQHVENENPTVADKPDVSLNLDDLADPWSRSPIPRTAEELGMGKYLAHPLDAAPLTRNNLEYTRPEGPGQDLQQQDDDMGEPIPHASNEHAANDEEDLQELPPHQPILSRMMPQRDARRKRKARAQATRSTAGSPEPSDIDGEPLDSPCPPPGSSNHTSKRKRIEGDVGLDQSRQGVASVVRHAPPTVPTDETYRWMTRQATPGPSGPVRDNDLPYDLRRDAPPIGDRPSLNGVFSTAPPPSLTATATLTAENRSNFFPRNQQPLRTQHLRSPAPTPTPVPLSTNPTRGAGIFDMSDPQRLAAYGPERPVEAELFQDLRFDGRGWQTMPDYTRSTYPQRAPATSAQTPTARFEAQFPYPLSQVPLRERSPEQMNVDPPVTPPPNHARPPPRPASAFPFRMNEVPRRATPHPRHASARPNRGPPAALRMPTPQYPRPNPYATAPQYEFPQVLHAAHMAYAPPAAPVPHAAQAAAQHPAAPAPPAQAPDEAEEGAVTTPTPNGGWKEIQGKKPNWQFEKMHDGMASAWKDSGFPRCLVAMAGQGACDPGEGPRRDIEKETIAKIFGFTPRIIQAQSATTGSRRNDDPPCNLVQADQWEEIHLLLAEKCVSVRDGPTLFFFPIDPPLPSLMAVYSKPEAFAESGPHLAHTIRSRLFRPVNYDRITAVFQRELESPDAPNDVTPNDLAGILLNSITTKEVTRRWKGTDTPLVVIHCNVPTADEDTWFAIRNIFRTARLGTAITGQPVLYKEPMKCGTCRGVEHDTNMCYLHSLRNWYGPRANGRNDDGDDEIAAPRTRNDQRDQQGPTGRGRGGRGGQARRGGRR</sequence>
<feature type="region of interest" description="Disordered" evidence="1">
    <location>
        <begin position="468"/>
        <end position="508"/>
    </location>
</feature>
<reference evidence="2 3" key="1">
    <citation type="journal article" date="2012" name="Science">
        <title>The Paleozoic origin of enzymatic lignin decomposition reconstructed from 31 fungal genomes.</title>
        <authorList>
            <person name="Floudas D."/>
            <person name="Binder M."/>
            <person name="Riley R."/>
            <person name="Barry K."/>
            <person name="Blanchette R.A."/>
            <person name="Henrissat B."/>
            <person name="Martinez A.T."/>
            <person name="Otillar R."/>
            <person name="Spatafora J.W."/>
            <person name="Yadav J.S."/>
            <person name="Aerts A."/>
            <person name="Benoit I."/>
            <person name="Boyd A."/>
            <person name="Carlson A."/>
            <person name="Copeland A."/>
            <person name="Coutinho P.M."/>
            <person name="de Vries R.P."/>
            <person name="Ferreira P."/>
            <person name="Findley K."/>
            <person name="Foster B."/>
            <person name="Gaskell J."/>
            <person name="Glotzer D."/>
            <person name="Gorecki P."/>
            <person name="Heitman J."/>
            <person name="Hesse C."/>
            <person name="Hori C."/>
            <person name="Igarashi K."/>
            <person name="Jurgens J.A."/>
            <person name="Kallen N."/>
            <person name="Kersten P."/>
            <person name="Kohler A."/>
            <person name="Kuees U."/>
            <person name="Kumar T.K.A."/>
            <person name="Kuo A."/>
            <person name="LaButti K."/>
            <person name="Larrondo L.F."/>
            <person name="Lindquist E."/>
            <person name="Ling A."/>
            <person name="Lombard V."/>
            <person name="Lucas S."/>
            <person name="Lundell T."/>
            <person name="Martin R."/>
            <person name="McLaughlin D.J."/>
            <person name="Morgenstern I."/>
            <person name="Morin E."/>
            <person name="Murat C."/>
            <person name="Nagy L.G."/>
            <person name="Nolan M."/>
            <person name="Ohm R.A."/>
            <person name="Patyshakuliyeva A."/>
            <person name="Rokas A."/>
            <person name="Ruiz-Duenas F.J."/>
            <person name="Sabat G."/>
            <person name="Salamov A."/>
            <person name="Samejima M."/>
            <person name="Schmutz J."/>
            <person name="Slot J.C."/>
            <person name="St John F."/>
            <person name="Stenlid J."/>
            <person name="Sun H."/>
            <person name="Sun S."/>
            <person name="Syed K."/>
            <person name="Tsang A."/>
            <person name="Wiebenga A."/>
            <person name="Young D."/>
            <person name="Pisabarro A."/>
            <person name="Eastwood D.C."/>
            <person name="Martin F."/>
            <person name="Cullen D."/>
            <person name="Grigoriev I.V."/>
            <person name="Hibbett D.S."/>
        </authorList>
    </citation>
    <scope>NUCLEOTIDE SEQUENCE</scope>
    <source>
        <strain evidence="3">FP-58527</strain>
    </source>
</reference>
<evidence type="ECO:0000313" key="3">
    <source>
        <dbReference type="Proteomes" id="UP000015241"/>
    </source>
</evidence>
<feature type="region of interest" description="Disordered" evidence="1">
    <location>
        <begin position="1"/>
        <end position="36"/>
    </location>
</feature>